<evidence type="ECO:0000313" key="2">
    <source>
        <dbReference type="Proteomes" id="UP001189303"/>
    </source>
</evidence>
<sequence length="166" mass="18014">METGFGSLDKKFNTAQAKGLWATSYGRHTFNVALEGAGQFGINSPTRENDGNTGNGANEGFFLGGFQHLSAYAQDQFNGQYMLYGRLTYLYDLRVEDLLGLRAPVFGASAEAGNVWQLRNNFGKGPYLKSGSVFVGGTSPIGPLYFGFAVAPQGVWNVYLQLGRVF</sequence>
<name>A0ABN9HXI6_RALPI</name>
<keyword evidence="2" id="KW-1185">Reference proteome</keyword>
<dbReference type="EMBL" id="CATWFT010000003">
    <property type="protein sequence ID" value="CAJ0722936.1"/>
    <property type="molecule type" value="Genomic_DNA"/>
</dbReference>
<organism evidence="1 2">
    <name type="scientific">Ralstonia pickettii</name>
    <name type="common">Burkholderia pickettii</name>
    <dbReference type="NCBI Taxonomy" id="329"/>
    <lineage>
        <taxon>Bacteria</taxon>
        <taxon>Pseudomonadati</taxon>
        <taxon>Pseudomonadota</taxon>
        <taxon>Betaproteobacteria</taxon>
        <taxon>Burkholderiales</taxon>
        <taxon>Burkholderiaceae</taxon>
        <taxon>Ralstonia</taxon>
    </lineage>
</organism>
<proteinExistence type="predicted"/>
<protein>
    <recommendedName>
        <fullName evidence="3">Patatin</fullName>
    </recommendedName>
</protein>
<reference evidence="1 2" key="1">
    <citation type="submission" date="2023-07" db="EMBL/GenBank/DDBJ databases">
        <authorList>
            <person name="Peeters C."/>
        </authorList>
    </citation>
    <scope>NUCLEOTIDE SEQUENCE [LARGE SCALE GENOMIC DNA]</scope>
    <source>
        <strain evidence="1 2">R-38712</strain>
    </source>
</reference>
<gene>
    <name evidence="1" type="ORF">R38712_01479</name>
</gene>
<evidence type="ECO:0008006" key="3">
    <source>
        <dbReference type="Google" id="ProtNLM"/>
    </source>
</evidence>
<accession>A0ABN9HXI6</accession>
<evidence type="ECO:0000313" key="1">
    <source>
        <dbReference type="EMBL" id="CAJ0722936.1"/>
    </source>
</evidence>
<dbReference type="Proteomes" id="UP001189303">
    <property type="component" value="Unassembled WGS sequence"/>
</dbReference>
<comment type="caution">
    <text evidence="1">The sequence shown here is derived from an EMBL/GenBank/DDBJ whole genome shotgun (WGS) entry which is preliminary data.</text>
</comment>